<gene>
    <name evidence="2" type="ORF">ACFSR2_12870</name>
</gene>
<feature type="signal peptide" evidence="1">
    <location>
        <begin position="1"/>
        <end position="20"/>
    </location>
</feature>
<keyword evidence="1" id="KW-0732">Signal</keyword>
<protein>
    <recommendedName>
        <fullName evidence="4">DUF4412 domain-containing protein</fullName>
    </recommendedName>
</protein>
<comment type="caution">
    <text evidence="2">The sequence shown here is derived from an EMBL/GenBank/DDBJ whole genome shotgun (WGS) entry which is preliminary data.</text>
</comment>
<accession>A0ABW5J6W3</accession>
<evidence type="ECO:0000313" key="2">
    <source>
        <dbReference type="EMBL" id="MFD2521782.1"/>
    </source>
</evidence>
<evidence type="ECO:0000313" key="3">
    <source>
        <dbReference type="Proteomes" id="UP001597510"/>
    </source>
</evidence>
<name>A0ABW5J6W3_9BACT</name>
<sequence>MPKILIAVLLNVFTFHSLLAQTETFTFDYQIDMKERYIQIDTVKSTNEEFIMCTWLNSKDRNYMATMRYYKDSTKNLLIIYDFKNNQLYHTFTHKRVPEIILEVRPMGTISLNLAQIETPVYYYKNVGGKKKIDGYLCKRILDRNSDSFSEVWFTRDIPDAPEHAFHTIYMFYKRLPQYNGVVVRYRHKYAGNYKESYLIATQKNNRKITIKDGILVEFEGDLKTIMEKKKYEDAEQR</sequence>
<proteinExistence type="predicted"/>
<keyword evidence="3" id="KW-1185">Reference proteome</keyword>
<evidence type="ECO:0008006" key="4">
    <source>
        <dbReference type="Google" id="ProtNLM"/>
    </source>
</evidence>
<dbReference type="RefSeq" id="WP_340236057.1">
    <property type="nucleotide sequence ID" value="NZ_JBBEWC010000005.1"/>
</dbReference>
<dbReference type="Proteomes" id="UP001597510">
    <property type="component" value="Unassembled WGS sequence"/>
</dbReference>
<dbReference type="EMBL" id="JBHULC010000011">
    <property type="protein sequence ID" value="MFD2521782.1"/>
    <property type="molecule type" value="Genomic_DNA"/>
</dbReference>
<evidence type="ECO:0000256" key="1">
    <source>
        <dbReference type="SAM" id="SignalP"/>
    </source>
</evidence>
<feature type="chain" id="PRO_5047187741" description="DUF4412 domain-containing protein" evidence="1">
    <location>
        <begin position="21"/>
        <end position="238"/>
    </location>
</feature>
<reference evidence="3" key="1">
    <citation type="journal article" date="2019" name="Int. J. Syst. Evol. Microbiol.">
        <title>The Global Catalogue of Microorganisms (GCM) 10K type strain sequencing project: providing services to taxonomists for standard genome sequencing and annotation.</title>
        <authorList>
            <consortium name="The Broad Institute Genomics Platform"/>
            <consortium name="The Broad Institute Genome Sequencing Center for Infectious Disease"/>
            <person name="Wu L."/>
            <person name="Ma J."/>
        </authorList>
    </citation>
    <scope>NUCLEOTIDE SEQUENCE [LARGE SCALE GENOMIC DNA]</scope>
    <source>
        <strain evidence="3">KCTC 52344</strain>
    </source>
</reference>
<organism evidence="2 3">
    <name type="scientific">Emticicia soli</name>
    <dbReference type="NCBI Taxonomy" id="2027878"/>
    <lineage>
        <taxon>Bacteria</taxon>
        <taxon>Pseudomonadati</taxon>
        <taxon>Bacteroidota</taxon>
        <taxon>Cytophagia</taxon>
        <taxon>Cytophagales</taxon>
        <taxon>Leadbetterellaceae</taxon>
        <taxon>Emticicia</taxon>
    </lineage>
</organism>